<accession>A0A3S5B9X1</accession>
<dbReference type="Proteomes" id="UP000784294">
    <property type="component" value="Unassembled WGS sequence"/>
</dbReference>
<proteinExistence type="predicted"/>
<reference evidence="1" key="1">
    <citation type="submission" date="2018-11" db="EMBL/GenBank/DDBJ databases">
        <authorList>
            <consortium name="Pathogen Informatics"/>
        </authorList>
    </citation>
    <scope>NUCLEOTIDE SEQUENCE</scope>
</reference>
<sequence>MVISLTRQPYACQLRRVTKLCWPSNWMASTSDCFSAVATFPLLGRVKQDIVLVKMHFLSVLLKSSREGRRIN</sequence>
<name>A0A3S5B9X1_9PLAT</name>
<dbReference type="AlphaFoldDB" id="A0A3S5B9X1"/>
<evidence type="ECO:0000313" key="2">
    <source>
        <dbReference type="Proteomes" id="UP000784294"/>
    </source>
</evidence>
<keyword evidence="2" id="KW-1185">Reference proteome</keyword>
<evidence type="ECO:0000313" key="1">
    <source>
        <dbReference type="EMBL" id="VEL38046.1"/>
    </source>
</evidence>
<comment type="caution">
    <text evidence="1">The sequence shown here is derived from an EMBL/GenBank/DDBJ whole genome shotgun (WGS) entry which is preliminary data.</text>
</comment>
<gene>
    <name evidence="1" type="ORF">PXEA_LOCUS31486</name>
</gene>
<dbReference type="EMBL" id="CAAALY010256722">
    <property type="protein sequence ID" value="VEL38046.1"/>
    <property type="molecule type" value="Genomic_DNA"/>
</dbReference>
<protein>
    <submittedName>
        <fullName evidence="1">Uncharacterized protein</fullName>
    </submittedName>
</protein>
<organism evidence="1 2">
    <name type="scientific">Protopolystoma xenopodis</name>
    <dbReference type="NCBI Taxonomy" id="117903"/>
    <lineage>
        <taxon>Eukaryota</taxon>
        <taxon>Metazoa</taxon>
        <taxon>Spiralia</taxon>
        <taxon>Lophotrochozoa</taxon>
        <taxon>Platyhelminthes</taxon>
        <taxon>Monogenea</taxon>
        <taxon>Polyopisthocotylea</taxon>
        <taxon>Polystomatidea</taxon>
        <taxon>Polystomatidae</taxon>
        <taxon>Protopolystoma</taxon>
    </lineage>
</organism>